<name>A0ABN3WYA4_STRTU</name>
<gene>
    <name evidence="2" type="ORF">GCM10020221_27080</name>
</gene>
<comment type="caution">
    <text evidence="2">The sequence shown here is derived from an EMBL/GenBank/DDBJ whole genome shotgun (WGS) entry which is preliminary data.</text>
</comment>
<feature type="compositionally biased region" description="Low complexity" evidence="1">
    <location>
        <begin position="38"/>
        <end position="76"/>
    </location>
</feature>
<reference evidence="2 3" key="1">
    <citation type="journal article" date="2019" name="Int. J. Syst. Evol. Microbiol.">
        <title>The Global Catalogue of Microorganisms (GCM) 10K type strain sequencing project: providing services to taxonomists for standard genome sequencing and annotation.</title>
        <authorList>
            <consortium name="The Broad Institute Genomics Platform"/>
            <consortium name="The Broad Institute Genome Sequencing Center for Infectious Disease"/>
            <person name="Wu L."/>
            <person name="Ma J."/>
        </authorList>
    </citation>
    <scope>NUCLEOTIDE SEQUENCE [LARGE SCALE GENOMIC DNA]</scope>
    <source>
        <strain evidence="2 3">JCM 4087</strain>
    </source>
</reference>
<feature type="region of interest" description="Disordered" evidence="1">
    <location>
        <begin position="1"/>
        <end position="79"/>
    </location>
</feature>
<protein>
    <submittedName>
        <fullName evidence="2">Uncharacterized protein</fullName>
    </submittedName>
</protein>
<evidence type="ECO:0000313" key="2">
    <source>
        <dbReference type="EMBL" id="GAA2929831.1"/>
    </source>
</evidence>
<dbReference type="EMBL" id="BAAAXZ010000103">
    <property type="protein sequence ID" value="GAA2929831.1"/>
    <property type="molecule type" value="Genomic_DNA"/>
</dbReference>
<evidence type="ECO:0000256" key="1">
    <source>
        <dbReference type="SAM" id="MobiDB-lite"/>
    </source>
</evidence>
<sequence>MPSAQRGLSTTVHGTRPRRARTSRAPAPSTTCSGPQPASASAASARLRQRASALLQERLGPAAEAPAAAGRQQQPGDGEFRVCRVRIRRHGHASLHRTSGSRVCGVRAFVTRP</sequence>
<organism evidence="2 3">
    <name type="scientific">Streptomyces thioluteus</name>
    <dbReference type="NCBI Taxonomy" id="66431"/>
    <lineage>
        <taxon>Bacteria</taxon>
        <taxon>Bacillati</taxon>
        <taxon>Actinomycetota</taxon>
        <taxon>Actinomycetes</taxon>
        <taxon>Kitasatosporales</taxon>
        <taxon>Streptomycetaceae</taxon>
        <taxon>Streptomyces</taxon>
    </lineage>
</organism>
<proteinExistence type="predicted"/>
<feature type="compositionally biased region" description="Polar residues" evidence="1">
    <location>
        <begin position="1"/>
        <end position="13"/>
    </location>
</feature>
<keyword evidence="3" id="KW-1185">Reference proteome</keyword>
<accession>A0ABN3WYA4</accession>
<evidence type="ECO:0000313" key="3">
    <source>
        <dbReference type="Proteomes" id="UP001501102"/>
    </source>
</evidence>
<dbReference type="Proteomes" id="UP001501102">
    <property type="component" value="Unassembled WGS sequence"/>
</dbReference>